<keyword evidence="1" id="KW-1133">Transmembrane helix</keyword>
<keyword evidence="1" id="KW-0472">Membrane</keyword>
<organism evidence="3 4">
    <name type="scientific">Candidatus Taylorbacteria bacterium RIFCSPLOWO2_02_FULL_46_40</name>
    <dbReference type="NCBI Taxonomy" id="1802329"/>
    <lineage>
        <taxon>Bacteria</taxon>
        <taxon>Candidatus Tayloriibacteriota</taxon>
    </lineage>
</organism>
<gene>
    <name evidence="3" type="ORF">A3H68_00990</name>
</gene>
<dbReference type="Proteomes" id="UP000176429">
    <property type="component" value="Unassembled WGS sequence"/>
</dbReference>
<reference evidence="3 4" key="1">
    <citation type="journal article" date="2016" name="Nat. Commun.">
        <title>Thousands of microbial genomes shed light on interconnected biogeochemical processes in an aquifer system.</title>
        <authorList>
            <person name="Anantharaman K."/>
            <person name="Brown C.T."/>
            <person name="Hug L.A."/>
            <person name="Sharon I."/>
            <person name="Castelle C.J."/>
            <person name="Probst A.J."/>
            <person name="Thomas B.C."/>
            <person name="Singh A."/>
            <person name="Wilkins M.J."/>
            <person name="Karaoz U."/>
            <person name="Brodie E.L."/>
            <person name="Williams K.H."/>
            <person name="Hubbard S.S."/>
            <person name="Banfield J.F."/>
        </authorList>
    </citation>
    <scope>NUCLEOTIDE SEQUENCE [LARGE SCALE GENOMIC DNA]</scope>
</reference>
<evidence type="ECO:0000259" key="2">
    <source>
        <dbReference type="Pfam" id="PF23951"/>
    </source>
</evidence>
<name>A0A1G2P480_9BACT</name>
<accession>A0A1G2P480</accession>
<dbReference type="Pfam" id="PF23951">
    <property type="entry name" value="DUF7282"/>
    <property type="match status" value="1"/>
</dbReference>
<dbReference type="AlphaFoldDB" id="A0A1G2P480"/>
<protein>
    <recommendedName>
        <fullName evidence="2">DUF7282 domain-containing protein</fullName>
    </recommendedName>
</protein>
<keyword evidence="1" id="KW-0812">Transmembrane</keyword>
<feature type="transmembrane region" description="Helical" evidence="1">
    <location>
        <begin position="12"/>
        <end position="30"/>
    </location>
</feature>
<proteinExistence type="predicted"/>
<feature type="domain" description="DUF7282" evidence="2">
    <location>
        <begin position="76"/>
        <end position="170"/>
    </location>
</feature>
<evidence type="ECO:0000256" key="1">
    <source>
        <dbReference type="SAM" id="Phobius"/>
    </source>
</evidence>
<dbReference type="EMBL" id="MHSH01000004">
    <property type="protein sequence ID" value="OHA42519.1"/>
    <property type="molecule type" value="Genomic_DNA"/>
</dbReference>
<sequence length="174" mass="18567">MEEPENNSTKVVVTAIIAFLVGFGSAWLYFGRTANVPVLDDIKDGNTITEDVNDATTDDTEDGISINPTSSDLLVVKDQTAGAEVTVEKSALTEVGWVVVRENDGAGNPGRILGAQLFDVGNQTGKVELLRGTVAGNIYFAMVYTDNGDHAFDPKKDLPLVVDGKTAMVTFRAQ</sequence>
<evidence type="ECO:0000313" key="3">
    <source>
        <dbReference type="EMBL" id="OHA42519.1"/>
    </source>
</evidence>
<dbReference type="InterPro" id="IPR055706">
    <property type="entry name" value="Slg1/2_DUF7282"/>
</dbReference>
<evidence type="ECO:0000313" key="4">
    <source>
        <dbReference type="Proteomes" id="UP000176429"/>
    </source>
</evidence>
<comment type="caution">
    <text evidence="3">The sequence shown here is derived from an EMBL/GenBank/DDBJ whole genome shotgun (WGS) entry which is preliminary data.</text>
</comment>